<evidence type="ECO:0000256" key="1">
    <source>
        <dbReference type="SAM" id="Phobius"/>
    </source>
</evidence>
<dbReference type="Proteomes" id="UP000551758">
    <property type="component" value="Unassembled WGS sequence"/>
</dbReference>
<keyword evidence="1" id="KW-0812">Transmembrane</keyword>
<proteinExistence type="predicted"/>
<keyword evidence="3" id="KW-1185">Reference proteome</keyword>
<evidence type="ECO:0000313" key="3">
    <source>
        <dbReference type="Proteomes" id="UP000551758"/>
    </source>
</evidence>
<evidence type="ECO:0000313" key="2">
    <source>
        <dbReference type="EMBL" id="KAF5920274.1"/>
    </source>
</evidence>
<keyword evidence="1" id="KW-1133">Transmembrane helix</keyword>
<reference evidence="2 3" key="1">
    <citation type="journal article" date="2020" name="Mol. Biol. Evol.">
        <title>Interspecific Gene Flow and the Evolution of Specialization in Black and White Rhinoceros.</title>
        <authorList>
            <person name="Moodley Y."/>
            <person name="Westbury M.V."/>
            <person name="Russo I.M."/>
            <person name="Gopalakrishnan S."/>
            <person name="Rakotoarivelo A."/>
            <person name="Olsen R.A."/>
            <person name="Prost S."/>
            <person name="Tunstall T."/>
            <person name="Ryder O.A."/>
            <person name="Dalen L."/>
            <person name="Bruford M.W."/>
        </authorList>
    </citation>
    <scope>NUCLEOTIDE SEQUENCE [LARGE SCALE GENOMIC DNA]</scope>
    <source>
        <strain evidence="2">SBR-YM</strain>
        <tissue evidence="2">Skin</tissue>
    </source>
</reference>
<feature type="transmembrane region" description="Helical" evidence="1">
    <location>
        <begin position="20"/>
        <end position="42"/>
    </location>
</feature>
<protein>
    <submittedName>
        <fullName evidence="2">Uncharacterized protein</fullName>
    </submittedName>
</protein>
<dbReference type="AlphaFoldDB" id="A0A7J7EXF9"/>
<organism evidence="2 3">
    <name type="scientific">Diceros bicornis minor</name>
    <name type="common">South-central black rhinoceros</name>
    <dbReference type="NCBI Taxonomy" id="77932"/>
    <lineage>
        <taxon>Eukaryota</taxon>
        <taxon>Metazoa</taxon>
        <taxon>Chordata</taxon>
        <taxon>Craniata</taxon>
        <taxon>Vertebrata</taxon>
        <taxon>Euteleostomi</taxon>
        <taxon>Mammalia</taxon>
        <taxon>Eutheria</taxon>
        <taxon>Laurasiatheria</taxon>
        <taxon>Perissodactyla</taxon>
        <taxon>Rhinocerotidae</taxon>
        <taxon>Diceros</taxon>
    </lineage>
</organism>
<comment type="caution">
    <text evidence="2">The sequence shown here is derived from an EMBL/GenBank/DDBJ whole genome shotgun (WGS) entry which is preliminary data.</text>
</comment>
<accession>A0A7J7EXF9</accession>
<gene>
    <name evidence="2" type="ORF">HPG69_010678</name>
</gene>
<sequence>MLQASQHVNITVQALFVFRPWYQITFCLVMALLFAVDTELYFSMQTDL</sequence>
<name>A0A7J7EXF9_DICBM</name>
<keyword evidence="1" id="KW-0472">Membrane</keyword>
<dbReference type="EMBL" id="JACDTQ010002144">
    <property type="protein sequence ID" value="KAF5920274.1"/>
    <property type="molecule type" value="Genomic_DNA"/>
</dbReference>